<accession>Q5Z5S1</accession>
<dbReference type="AlphaFoldDB" id="Q5Z5S1"/>
<dbReference type="EMBL" id="AP005471">
    <property type="protein sequence ID" value="BAD54591.1"/>
    <property type="molecule type" value="Genomic_DNA"/>
</dbReference>
<gene>
    <name evidence="2" type="primary">OSJNBa0062E01.26</name>
</gene>
<sequence length="119" mass="12220">MAVVPPPEVVVAAGEGAAGPESAPAHRRALLHGRRDPGAPRIAPPYPLVAVALSHRAPTVASRRRASSDLAAPGPPTPDPTALRPASPTLPTAAKPLCCRRRSCRLAVACQTTARPPPE</sequence>
<dbReference type="Proteomes" id="UP000000763">
    <property type="component" value="Chromosome 6"/>
</dbReference>
<protein>
    <submittedName>
        <fullName evidence="2">Uncharacterized protein</fullName>
    </submittedName>
</protein>
<evidence type="ECO:0000313" key="2">
    <source>
        <dbReference type="EMBL" id="BAD54591.1"/>
    </source>
</evidence>
<evidence type="ECO:0000256" key="1">
    <source>
        <dbReference type="SAM" id="MobiDB-lite"/>
    </source>
</evidence>
<evidence type="ECO:0000313" key="3">
    <source>
        <dbReference type="Proteomes" id="UP000000763"/>
    </source>
</evidence>
<reference evidence="3" key="1">
    <citation type="journal article" date="2005" name="Nature">
        <title>The map-based sequence of the rice genome.</title>
        <authorList>
            <consortium name="International rice genome sequencing project (IRGSP)"/>
            <person name="Matsumoto T."/>
            <person name="Wu J."/>
            <person name="Kanamori H."/>
            <person name="Katayose Y."/>
            <person name="Fujisawa M."/>
            <person name="Namiki N."/>
            <person name="Mizuno H."/>
            <person name="Yamamoto K."/>
            <person name="Antonio B.A."/>
            <person name="Baba T."/>
            <person name="Sakata K."/>
            <person name="Nagamura Y."/>
            <person name="Aoki H."/>
            <person name="Arikawa K."/>
            <person name="Arita K."/>
            <person name="Bito T."/>
            <person name="Chiden Y."/>
            <person name="Fujitsuka N."/>
            <person name="Fukunaka R."/>
            <person name="Hamada M."/>
            <person name="Harada C."/>
            <person name="Hayashi A."/>
            <person name="Hijishita S."/>
            <person name="Honda M."/>
            <person name="Hosokawa S."/>
            <person name="Ichikawa Y."/>
            <person name="Idonuma A."/>
            <person name="Iijima M."/>
            <person name="Ikeda M."/>
            <person name="Ikeno M."/>
            <person name="Ito K."/>
            <person name="Ito S."/>
            <person name="Ito T."/>
            <person name="Ito Y."/>
            <person name="Ito Y."/>
            <person name="Iwabuchi A."/>
            <person name="Kamiya K."/>
            <person name="Karasawa W."/>
            <person name="Kurita K."/>
            <person name="Katagiri S."/>
            <person name="Kikuta A."/>
            <person name="Kobayashi H."/>
            <person name="Kobayashi N."/>
            <person name="Machita K."/>
            <person name="Maehara T."/>
            <person name="Masukawa M."/>
            <person name="Mizubayashi T."/>
            <person name="Mukai Y."/>
            <person name="Nagasaki H."/>
            <person name="Nagata Y."/>
            <person name="Naito S."/>
            <person name="Nakashima M."/>
            <person name="Nakama Y."/>
            <person name="Nakamichi Y."/>
            <person name="Nakamura M."/>
            <person name="Meguro A."/>
            <person name="Negishi M."/>
            <person name="Ohta I."/>
            <person name="Ohta T."/>
            <person name="Okamoto M."/>
            <person name="Ono N."/>
            <person name="Saji S."/>
            <person name="Sakaguchi M."/>
            <person name="Sakai K."/>
            <person name="Shibata M."/>
            <person name="Shimokawa T."/>
            <person name="Song J."/>
            <person name="Takazaki Y."/>
            <person name="Terasawa K."/>
            <person name="Tsugane M."/>
            <person name="Tsuji K."/>
            <person name="Ueda S."/>
            <person name="Waki K."/>
            <person name="Yamagata H."/>
            <person name="Yamamoto M."/>
            <person name="Yamamoto S."/>
            <person name="Yamane H."/>
            <person name="Yoshiki S."/>
            <person name="Yoshihara R."/>
            <person name="Yukawa K."/>
            <person name="Zhong H."/>
            <person name="Yano M."/>
            <person name="Yuan Q."/>
            <person name="Ouyang S."/>
            <person name="Liu J."/>
            <person name="Jones K.M."/>
            <person name="Gansberger K."/>
            <person name="Moffat K."/>
            <person name="Hill J."/>
            <person name="Bera J."/>
            <person name="Fadrosh D."/>
            <person name="Jin S."/>
            <person name="Johri S."/>
            <person name="Kim M."/>
            <person name="Overton L."/>
            <person name="Reardon M."/>
            <person name="Tsitrin T."/>
            <person name="Vuong H."/>
            <person name="Weaver B."/>
            <person name="Ciecko A."/>
            <person name="Tallon L."/>
            <person name="Jackson J."/>
            <person name="Pai G."/>
            <person name="Aken S.V."/>
            <person name="Utterback T."/>
            <person name="Reidmuller S."/>
            <person name="Feldblyum T."/>
            <person name="Hsiao J."/>
            <person name="Zismann V."/>
            <person name="Iobst S."/>
            <person name="de Vazeille A.R."/>
            <person name="Buell C.R."/>
            <person name="Ying K."/>
            <person name="Li Y."/>
            <person name="Lu T."/>
            <person name="Huang Y."/>
            <person name="Zhao Q."/>
            <person name="Feng Q."/>
            <person name="Zhang L."/>
            <person name="Zhu J."/>
            <person name="Weng Q."/>
            <person name="Mu J."/>
            <person name="Lu Y."/>
            <person name="Fan D."/>
            <person name="Liu Y."/>
            <person name="Guan J."/>
            <person name="Zhang Y."/>
            <person name="Yu S."/>
            <person name="Liu X."/>
            <person name="Zhang Y."/>
            <person name="Hong G."/>
            <person name="Han B."/>
            <person name="Choisne N."/>
            <person name="Demange N."/>
            <person name="Orjeda G."/>
            <person name="Samain S."/>
            <person name="Cattolico L."/>
            <person name="Pelletier E."/>
            <person name="Couloux A."/>
            <person name="Segurens B."/>
            <person name="Wincker P."/>
            <person name="D'Hont A."/>
            <person name="Scarpelli C."/>
            <person name="Weissenbach J."/>
            <person name="Salanoubat M."/>
            <person name="Quetier F."/>
            <person name="Yu Y."/>
            <person name="Kim H.R."/>
            <person name="Rambo T."/>
            <person name="Currie J."/>
            <person name="Collura K."/>
            <person name="Luo M."/>
            <person name="Yang T."/>
            <person name="Ammiraju J.S.S."/>
            <person name="Engler F."/>
            <person name="Soderlund C."/>
            <person name="Wing R.A."/>
            <person name="Palmer L.E."/>
            <person name="de la Bastide M."/>
            <person name="Spiegel L."/>
            <person name="Nascimento L."/>
            <person name="Zutavern T."/>
            <person name="O'Shaughnessy A."/>
            <person name="Dike S."/>
            <person name="Dedhia N."/>
            <person name="Preston R."/>
            <person name="Balija V."/>
            <person name="McCombie W.R."/>
            <person name="Chow T."/>
            <person name="Chen H."/>
            <person name="Chung M."/>
            <person name="Chen C."/>
            <person name="Shaw J."/>
            <person name="Wu H."/>
            <person name="Hsiao K."/>
            <person name="Chao Y."/>
            <person name="Chu M."/>
            <person name="Cheng C."/>
            <person name="Hour A."/>
            <person name="Lee P."/>
            <person name="Lin S."/>
            <person name="Lin Y."/>
            <person name="Liou J."/>
            <person name="Liu S."/>
            <person name="Hsing Y."/>
            <person name="Raghuvanshi S."/>
            <person name="Mohanty A."/>
            <person name="Bharti A.K."/>
            <person name="Gaur A."/>
            <person name="Gupta V."/>
            <person name="Kumar D."/>
            <person name="Ravi V."/>
            <person name="Vij S."/>
            <person name="Kapur A."/>
            <person name="Khurana P."/>
            <person name="Khurana P."/>
            <person name="Khurana J.P."/>
            <person name="Tyagi A.K."/>
            <person name="Gaikwad K."/>
            <person name="Singh A."/>
            <person name="Dalal V."/>
            <person name="Srivastava S."/>
            <person name="Dixit A."/>
            <person name="Pal A.K."/>
            <person name="Ghazi I.A."/>
            <person name="Yadav M."/>
            <person name="Pandit A."/>
            <person name="Bhargava A."/>
            <person name="Sureshbabu K."/>
            <person name="Batra K."/>
            <person name="Sharma T.R."/>
            <person name="Mohapatra T."/>
            <person name="Singh N.K."/>
            <person name="Messing J."/>
            <person name="Nelson A.B."/>
            <person name="Fuks G."/>
            <person name="Kavchok S."/>
            <person name="Keizer G."/>
            <person name="Linton E."/>
            <person name="Llaca V."/>
            <person name="Song R."/>
            <person name="Tanyolac B."/>
            <person name="Young S."/>
            <person name="Ho-Il K."/>
            <person name="Hahn J.H."/>
            <person name="Sangsakoo G."/>
            <person name="Vanavichit A."/>
            <person name="de Mattos Luiz.A.T."/>
            <person name="Zimmer P.D."/>
            <person name="Malone G."/>
            <person name="Dellagostin O."/>
            <person name="de Oliveira A.C."/>
            <person name="Bevan M."/>
            <person name="Bancroft I."/>
            <person name="Minx P."/>
            <person name="Cordum H."/>
            <person name="Wilson R."/>
            <person name="Cheng Z."/>
            <person name="Jin W."/>
            <person name="Jiang J."/>
            <person name="Leong S.A."/>
            <person name="Iwama H."/>
            <person name="Gojobori T."/>
            <person name="Itoh T."/>
            <person name="Niimura Y."/>
            <person name="Fujii Y."/>
            <person name="Habara T."/>
            <person name="Sakai H."/>
            <person name="Sato Y."/>
            <person name="Wilson G."/>
            <person name="Kumar K."/>
            <person name="McCouch S."/>
            <person name="Juretic N."/>
            <person name="Hoen D."/>
            <person name="Wright S."/>
            <person name="Bruskiewich R."/>
            <person name="Bureau T."/>
            <person name="Miyao A."/>
            <person name="Hirochika H."/>
            <person name="Nishikawa T."/>
            <person name="Kadowaki K."/>
            <person name="Sugiura M."/>
            <person name="Burr B."/>
            <person name="Sasaki T."/>
        </authorList>
    </citation>
    <scope>NUCLEOTIDE SEQUENCE [LARGE SCALE GENOMIC DNA]</scope>
    <source>
        <strain evidence="3">cv. Nipponbare</strain>
    </source>
</reference>
<feature type="region of interest" description="Disordered" evidence="1">
    <location>
        <begin position="57"/>
        <end position="93"/>
    </location>
</feature>
<name>Q5Z5S1_ORYSJ</name>
<reference evidence="3" key="2">
    <citation type="journal article" date="2008" name="Nucleic Acids Res.">
        <title>The rice annotation project database (RAP-DB): 2008 update.</title>
        <authorList>
            <consortium name="The rice annotation project (RAP)"/>
        </authorList>
    </citation>
    <scope>GENOME REANNOTATION</scope>
    <source>
        <strain evidence="3">cv. Nipponbare</strain>
    </source>
</reference>
<proteinExistence type="predicted"/>
<organism evidence="2 3">
    <name type="scientific">Oryza sativa subsp. japonica</name>
    <name type="common">Rice</name>
    <dbReference type="NCBI Taxonomy" id="39947"/>
    <lineage>
        <taxon>Eukaryota</taxon>
        <taxon>Viridiplantae</taxon>
        <taxon>Streptophyta</taxon>
        <taxon>Embryophyta</taxon>
        <taxon>Tracheophyta</taxon>
        <taxon>Spermatophyta</taxon>
        <taxon>Magnoliopsida</taxon>
        <taxon>Liliopsida</taxon>
        <taxon>Poales</taxon>
        <taxon>Poaceae</taxon>
        <taxon>BOP clade</taxon>
        <taxon>Oryzoideae</taxon>
        <taxon>Oryzeae</taxon>
        <taxon>Oryzinae</taxon>
        <taxon>Oryza</taxon>
        <taxon>Oryza sativa</taxon>
    </lineage>
</organism>